<dbReference type="Pfam" id="PF00703">
    <property type="entry name" value="Glyco_hydro_2"/>
    <property type="match status" value="1"/>
</dbReference>
<reference evidence="18" key="1">
    <citation type="journal article" date="2019" name="Int. J. Syst. Evol. Microbiol.">
        <title>The Global Catalogue of Microorganisms (GCM) 10K type strain sequencing project: providing services to taxonomists for standard genome sequencing and annotation.</title>
        <authorList>
            <consortium name="The Broad Institute Genomics Platform"/>
            <consortium name="The Broad Institute Genome Sequencing Center for Infectious Disease"/>
            <person name="Wu L."/>
            <person name="Ma J."/>
        </authorList>
    </citation>
    <scope>NUCLEOTIDE SEQUENCE [LARGE SCALE GENOMIC DNA]</scope>
    <source>
        <strain evidence="18">JCM 14370</strain>
    </source>
</reference>
<evidence type="ECO:0000256" key="9">
    <source>
        <dbReference type="ARBA" id="ARBA00023295"/>
    </source>
</evidence>
<dbReference type="RefSeq" id="WP_189003804.1">
    <property type="nucleotide sequence ID" value="NZ_BMOD01000012.1"/>
</dbReference>
<feature type="domain" description="Glycoside hydrolase family 2 immunoglobulin-like beta-sandwich" evidence="13">
    <location>
        <begin position="198"/>
        <end position="301"/>
    </location>
</feature>
<comment type="similarity">
    <text evidence="10">Belongs to the glycosyl hydrolase 2 family. Beta-mannosidase B subfamily.</text>
</comment>
<evidence type="ECO:0000259" key="14">
    <source>
        <dbReference type="Pfam" id="PF17753"/>
    </source>
</evidence>
<accession>A0ABQ2D5U9</accession>
<dbReference type="InterPro" id="IPR017853">
    <property type="entry name" value="GH"/>
</dbReference>
<dbReference type="Gene3D" id="3.20.20.80">
    <property type="entry name" value="Glycosidases"/>
    <property type="match status" value="1"/>
</dbReference>
<name>A0ABQ2D5U9_9DEIO</name>
<dbReference type="PANTHER" id="PTHR43730:SF1">
    <property type="entry name" value="BETA-MANNOSIDASE"/>
    <property type="match status" value="1"/>
</dbReference>
<gene>
    <name evidence="17" type="ORF">GCM10008938_30390</name>
</gene>
<evidence type="ECO:0000256" key="11">
    <source>
        <dbReference type="ARBA" id="ARBA00041069"/>
    </source>
</evidence>
<comment type="catalytic activity">
    <reaction evidence="1">
        <text>Hydrolysis of terminal, non-reducing beta-D-mannose residues in beta-D-mannosides.</text>
        <dbReference type="EC" id="3.2.1.25"/>
    </reaction>
</comment>
<dbReference type="SUPFAM" id="SSF49303">
    <property type="entry name" value="beta-Galactosidase/glucuronidase domain"/>
    <property type="match status" value="2"/>
</dbReference>
<protein>
    <recommendedName>
        <fullName evidence="11">Beta-mannosidase B</fullName>
        <ecNumber evidence="5">3.2.1.25</ecNumber>
    </recommendedName>
    <alternativeName>
        <fullName evidence="12">Mannanase B</fullName>
    </alternativeName>
</protein>
<evidence type="ECO:0000256" key="3">
    <source>
        <dbReference type="ARBA" id="ARBA00004740"/>
    </source>
</evidence>
<evidence type="ECO:0000256" key="4">
    <source>
        <dbReference type="ARBA" id="ARBA00011738"/>
    </source>
</evidence>
<dbReference type="InterPro" id="IPR006102">
    <property type="entry name" value="Ig-like_GH2"/>
</dbReference>
<feature type="domain" description="Beta-mannosidase Ig-fold" evidence="14">
    <location>
        <begin position="761"/>
        <end position="805"/>
    </location>
</feature>
<keyword evidence="8" id="KW-0325">Glycoprotein</keyword>
<comment type="subunit">
    <text evidence="4">Homodimer.</text>
</comment>
<dbReference type="InterPro" id="IPR036156">
    <property type="entry name" value="Beta-gal/glucu_dom_sf"/>
</dbReference>
<evidence type="ECO:0000259" key="13">
    <source>
        <dbReference type="Pfam" id="PF00703"/>
    </source>
</evidence>
<dbReference type="InterPro" id="IPR041625">
    <property type="entry name" value="Beta-mannosidase_Ig"/>
</dbReference>
<dbReference type="SUPFAM" id="SSF51445">
    <property type="entry name" value="(Trans)glycosidases"/>
    <property type="match status" value="1"/>
</dbReference>
<dbReference type="Pfam" id="PF17786">
    <property type="entry name" value="Mannosidase_ig"/>
    <property type="match status" value="1"/>
</dbReference>
<evidence type="ECO:0000256" key="5">
    <source>
        <dbReference type="ARBA" id="ARBA00012754"/>
    </source>
</evidence>
<evidence type="ECO:0000313" key="17">
    <source>
        <dbReference type="EMBL" id="GGJ42259.1"/>
    </source>
</evidence>
<evidence type="ECO:0000313" key="18">
    <source>
        <dbReference type="Proteomes" id="UP000632222"/>
    </source>
</evidence>
<feature type="domain" description="Mannosidase Ig/CBM-like" evidence="15">
    <location>
        <begin position="667"/>
        <end position="748"/>
    </location>
</feature>
<evidence type="ECO:0000259" key="16">
    <source>
        <dbReference type="Pfam" id="PF22666"/>
    </source>
</evidence>
<dbReference type="InterPro" id="IPR008979">
    <property type="entry name" value="Galactose-bd-like_sf"/>
</dbReference>
<keyword evidence="9" id="KW-0326">Glycosidase</keyword>
<evidence type="ECO:0000256" key="10">
    <source>
        <dbReference type="ARBA" id="ARBA00038429"/>
    </source>
</evidence>
<organism evidence="17 18">
    <name type="scientific">Deinococcus roseus</name>
    <dbReference type="NCBI Taxonomy" id="392414"/>
    <lineage>
        <taxon>Bacteria</taxon>
        <taxon>Thermotogati</taxon>
        <taxon>Deinococcota</taxon>
        <taxon>Deinococci</taxon>
        <taxon>Deinococcales</taxon>
        <taxon>Deinococcaceae</taxon>
        <taxon>Deinococcus</taxon>
    </lineage>
</organism>
<comment type="pathway">
    <text evidence="3">Glycan metabolism; N-glycan degradation.</text>
</comment>
<evidence type="ECO:0000256" key="1">
    <source>
        <dbReference type="ARBA" id="ARBA00000829"/>
    </source>
</evidence>
<sequence>MTSLTLHTHWEFKQRDPAAALQDDFRSHTGWNGATVPGTVQQDLLQHQLIVDPYYGLNEREVQWIGEADWLYRSAFQVSADLLEAPHLHLTFEGLDTISTVFLNGQEVLRSDNMFTEHTLDVKGLLLPGENTLQVLFESPLKVGHALEKEGGVRAAWNGDTSRLYLRKAQYHYGWDWGPVILTSGIWKAVKLEAYSVQLADVHVPAEVTPDLQTAFIPVHVKLEGDVQEAQVHVRLLNPQGIEVQSQTLAAQAPTSFLFEVDGPQLWYPSGRGNQPLYTVQVELHQHGKLLEEKSIRTGLRRIRVVQEAVRGEKGSSFTFEVNNEAFFVGGANWIPEHLLLNTVTDEQYRARLVQARDANMTMVRVWGGGIYEADVFYDLCDELGLMVWQDFMFACGMYPGDEKFRASVRLEAEQQVKRLRNHASLALWCGNNEDYQIAQAVGAYGPGGDESKFHAQHIYEVLLREVCETLDPQTLYWPGSPYGGADVFDKTIGDRHTWEIWHGPMAPYQEYKNYEGRFVSEFGLMSAPSVEVVQQSMPEHERFPESETFVHHTRALGPNFKPDGARRLAVYQAENVRGHRNLEEYVYNTQLIQAEAMRYAYRDFRRRFEGPGKYAVSGALVWQLNDCWPVSSWAIIDSAGIVKPAYHTIKRELQDLTVGIHLQDGVLETWLCSSLRESRTLQLKRYAYTLQGEKVAEAVQAVNALPARRTDVSSWQVSEQPMVYFAELLDQDEVVARASHFPEPYKHFDFAPRSLKVDVQEDGVVQLSSDHPVKGVWLSAGAGVSWSDNFLDLRPGEVRVVHAAGLKTAAVRVSALGAAEPLEFRMLVNR</sequence>
<dbReference type="PANTHER" id="PTHR43730">
    <property type="entry name" value="BETA-MANNOSIDASE"/>
    <property type="match status" value="1"/>
</dbReference>
<comment type="caution">
    <text evidence="17">The sequence shown here is derived from an EMBL/GenBank/DDBJ whole genome shotgun (WGS) entry which is preliminary data.</text>
</comment>
<dbReference type="Pfam" id="PF17753">
    <property type="entry name" value="Ig_mannosidase"/>
    <property type="match status" value="1"/>
</dbReference>
<dbReference type="Proteomes" id="UP000632222">
    <property type="component" value="Unassembled WGS sequence"/>
</dbReference>
<keyword evidence="6" id="KW-0964">Secreted</keyword>
<dbReference type="Gene3D" id="2.60.120.260">
    <property type="entry name" value="Galactose-binding domain-like"/>
    <property type="match status" value="1"/>
</dbReference>
<dbReference type="InterPro" id="IPR013783">
    <property type="entry name" value="Ig-like_fold"/>
</dbReference>
<comment type="subcellular location">
    <subcellularLocation>
        <location evidence="2">Secreted</location>
    </subcellularLocation>
</comment>
<dbReference type="SUPFAM" id="SSF49785">
    <property type="entry name" value="Galactose-binding domain-like"/>
    <property type="match status" value="1"/>
</dbReference>
<keyword evidence="7" id="KW-0378">Hydrolase</keyword>
<evidence type="ECO:0000256" key="7">
    <source>
        <dbReference type="ARBA" id="ARBA00022801"/>
    </source>
</evidence>
<dbReference type="InterPro" id="IPR054593">
    <property type="entry name" value="Beta-mannosidase-like_N2"/>
</dbReference>
<dbReference type="InterPro" id="IPR041447">
    <property type="entry name" value="Mannosidase_ig"/>
</dbReference>
<evidence type="ECO:0000256" key="8">
    <source>
        <dbReference type="ARBA" id="ARBA00023180"/>
    </source>
</evidence>
<dbReference type="EC" id="3.2.1.25" evidence="5"/>
<evidence type="ECO:0000259" key="15">
    <source>
        <dbReference type="Pfam" id="PF17786"/>
    </source>
</evidence>
<keyword evidence="18" id="KW-1185">Reference proteome</keyword>
<proteinExistence type="inferred from homology"/>
<dbReference type="Pfam" id="PF22666">
    <property type="entry name" value="Glyco_hydro_2_N2"/>
    <property type="match status" value="1"/>
</dbReference>
<evidence type="ECO:0000256" key="12">
    <source>
        <dbReference type="ARBA" id="ARBA00041614"/>
    </source>
</evidence>
<feature type="domain" description="Beta-mannosidase-like galactose-binding" evidence="16">
    <location>
        <begin position="10"/>
        <end position="188"/>
    </location>
</feature>
<dbReference type="InterPro" id="IPR050887">
    <property type="entry name" value="Beta-mannosidase_GH2"/>
</dbReference>
<dbReference type="Gene3D" id="2.60.40.10">
    <property type="entry name" value="Immunoglobulins"/>
    <property type="match status" value="2"/>
</dbReference>
<evidence type="ECO:0000256" key="6">
    <source>
        <dbReference type="ARBA" id="ARBA00022525"/>
    </source>
</evidence>
<dbReference type="EMBL" id="BMOD01000012">
    <property type="protein sequence ID" value="GGJ42259.1"/>
    <property type="molecule type" value="Genomic_DNA"/>
</dbReference>
<evidence type="ECO:0000256" key="2">
    <source>
        <dbReference type="ARBA" id="ARBA00004613"/>
    </source>
</evidence>